<dbReference type="InterPro" id="IPR036271">
    <property type="entry name" value="Tet_transcr_reg_TetR-rel_C_sf"/>
</dbReference>
<name>A0ABU7I2I9_9SPHI</name>
<evidence type="ECO:0000256" key="4">
    <source>
        <dbReference type="PROSITE-ProRule" id="PRU00335"/>
    </source>
</evidence>
<evidence type="ECO:0000256" key="1">
    <source>
        <dbReference type="ARBA" id="ARBA00023015"/>
    </source>
</evidence>
<feature type="DNA-binding region" description="H-T-H motif" evidence="4">
    <location>
        <begin position="35"/>
        <end position="54"/>
    </location>
</feature>
<evidence type="ECO:0000313" key="6">
    <source>
        <dbReference type="EMBL" id="MEE1943609.1"/>
    </source>
</evidence>
<dbReference type="Pfam" id="PF13305">
    <property type="entry name" value="TetR_C_33"/>
    <property type="match status" value="1"/>
</dbReference>
<dbReference type="Gene3D" id="1.10.357.10">
    <property type="entry name" value="Tetracycline Repressor, domain 2"/>
    <property type="match status" value="1"/>
</dbReference>
<dbReference type="Pfam" id="PF00440">
    <property type="entry name" value="TetR_N"/>
    <property type="match status" value="1"/>
</dbReference>
<dbReference type="PRINTS" id="PR00455">
    <property type="entry name" value="HTHTETR"/>
</dbReference>
<dbReference type="EMBL" id="JAZDQT010000001">
    <property type="protein sequence ID" value="MEE1943609.1"/>
    <property type="molecule type" value="Genomic_DNA"/>
</dbReference>
<dbReference type="PANTHER" id="PTHR30055:SF234">
    <property type="entry name" value="HTH-TYPE TRANSCRIPTIONAL REGULATOR BETI"/>
    <property type="match status" value="1"/>
</dbReference>
<dbReference type="RefSeq" id="WP_330106018.1">
    <property type="nucleotide sequence ID" value="NZ_JAZDQT010000001.1"/>
</dbReference>
<proteinExistence type="predicted"/>
<dbReference type="Proteomes" id="UP001336835">
    <property type="component" value="Unassembled WGS sequence"/>
</dbReference>
<dbReference type="SUPFAM" id="SSF46689">
    <property type="entry name" value="Homeodomain-like"/>
    <property type="match status" value="1"/>
</dbReference>
<dbReference type="PROSITE" id="PS50977">
    <property type="entry name" value="HTH_TETR_2"/>
    <property type="match status" value="1"/>
</dbReference>
<keyword evidence="2 4" id="KW-0238">DNA-binding</keyword>
<sequence>MGSKERIQRQKEDTRKGILDAALQIVKHEGWNALSMRKIADAIEYTAPIIYEYFPNKEGLLIELTRQGYAILGKKIKKAQDSETEPAQQLEAMWMAYWQFAFNCKEMYQLMYGVDMNCCELKKSLPEAEYTTKLFSDAIDKLVTKEPRPEDIICLKYYTFWSVIHGLISINLTQKGTNEEINQQILRGAIQAIIRTIND</sequence>
<evidence type="ECO:0000259" key="5">
    <source>
        <dbReference type="PROSITE" id="PS50977"/>
    </source>
</evidence>
<reference evidence="6 7" key="1">
    <citation type="submission" date="2024-01" db="EMBL/GenBank/DDBJ databases">
        <title>Pedobacter sp. nov., isolated from fresh soil.</title>
        <authorList>
            <person name="Le N.T.T."/>
        </authorList>
    </citation>
    <scope>NUCLEOTIDE SEQUENCE [LARGE SCALE GENOMIC DNA]</scope>
    <source>
        <strain evidence="6 7">KR3-3</strain>
    </source>
</reference>
<evidence type="ECO:0000256" key="3">
    <source>
        <dbReference type="ARBA" id="ARBA00023163"/>
    </source>
</evidence>
<accession>A0ABU7I2I9</accession>
<evidence type="ECO:0000313" key="7">
    <source>
        <dbReference type="Proteomes" id="UP001336835"/>
    </source>
</evidence>
<dbReference type="InterPro" id="IPR050109">
    <property type="entry name" value="HTH-type_TetR-like_transc_reg"/>
</dbReference>
<protein>
    <submittedName>
        <fullName evidence="6">TetR/AcrR family transcriptional regulator</fullName>
    </submittedName>
</protein>
<organism evidence="6 7">
    <name type="scientific">Pedobacter albus</name>
    <dbReference type="NCBI Taxonomy" id="3113905"/>
    <lineage>
        <taxon>Bacteria</taxon>
        <taxon>Pseudomonadati</taxon>
        <taxon>Bacteroidota</taxon>
        <taxon>Sphingobacteriia</taxon>
        <taxon>Sphingobacteriales</taxon>
        <taxon>Sphingobacteriaceae</taxon>
        <taxon>Pedobacter</taxon>
    </lineage>
</organism>
<dbReference type="InterPro" id="IPR001647">
    <property type="entry name" value="HTH_TetR"/>
</dbReference>
<dbReference type="InterPro" id="IPR025996">
    <property type="entry name" value="MT1864/Rv1816-like_C"/>
</dbReference>
<dbReference type="SUPFAM" id="SSF48498">
    <property type="entry name" value="Tetracyclin repressor-like, C-terminal domain"/>
    <property type="match status" value="1"/>
</dbReference>
<gene>
    <name evidence="6" type="ORF">VRU48_00725</name>
</gene>
<evidence type="ECO:0000256" key="2">
    <source>
        <dbReference type="ARBA" id="ARBA00023125"/>
    </source>
</evidence>
<comment type="caution">
    <text evidence="6">The sequence shown here is derived from an EMBL/GenBank/DDBJ whole genome shotgun (WGS) entry which is preliminary data.</text>
</comment>
<keyword evidence="7" id="KW-1185">Reference proteome</keyword>
<keyword evidence="3" id="KW-0804">Transcription</keyword>
<feature type="domain" description="HTH tetR-type" evidence="5">
    <location>
        <begin position="12"/>
        <end position="72"/>
    </location>
</feature>
<dbReference type="PANTHER" id="PTHR30055">
    <property type="entry name" value="HTH-TYPE TRANSCRIPTIONAL REGULATOR RUTR"/>
    <property type="match status" value="1"/>
</dbReference>
<keyword evidence="1" id="KW-0805">Transcription regulation</keyword>
<dbReference type="InterPro" id="IPR009057">
    <property type="entry name" value="Homeodomain-like_sf"/>
</dbReference>